<evidence type="ECO:0000256" key="4">
    <source>
        <dbReference type="RuleBase" id="RU003719"/>
    </source>
</evidence>
<evidence type="ECO:0000313" key="7">
    <source>
        <dbReference type="EMBL" id="GAA4954702.1"/>
    </source>
</evidence>
<keyword evidence="2 4" id="KW-0560">Oxidoreductase</keyword>
<dbReference type="PROSITE" id="PS00670">
    <property type="entry name" value="D_2_HYDROXYACID_DH_2"/>
    <property type="match status" value="1"/>
</dbReference>
<evidence type="ECO:0000256" key="1">
    <source>
        <dbReference type="ARBA" id="ARBA00005854"/>
    </source>
</evidence>
<dbReference type="InterPro" id="IPR058205">
    <property type="entry name" value="D-LDH-like"/>
</dbReference>
<dbReference type="EMBL" id="BAABHS010000004">
    <property type="protein sequence ID" value="GAA4954702.1"/>
    <property type="molecule type" value="Genomic_DNA"/>
</dbReference>
<name>A0ABP9GWK5_9ACTN</name>
<dbReference type="SUPFAM" id="SSF51735">
    <property type="entry name" value="NAD(P)-binding Rossmann-fold domains"/>
    <property type="match status" value="1"/>
</dbReference>
<dbReference type="PANTHER" id="PTHR43026">
    <property type="entry name" value="2-HYDROXYACID DEHYDROGENASE HOMOLOG 1-RELATED"/>
    <property type="match status" value="1"/>
</dbReference>
<reference evidence="8" key="1">
    <citation type="journal article" date="2019" name="Int. J. Syst. Evol. Microbiol.">
        <title>The Global Catalogue of Microorganisms (GCM) 10K type strain sequencing project: providing services to taxonomists for standard genome sequencing and annotation.</title>
        <authorList>
            <consortium name="The Broad Institute Genomics Platform"/>
            <consortium name="The Broad Institute Genome Sequencing Center for Infectious Disease"/>
            <person name="Wu L."/>
            <person name="Ma J."/>
        </authorList>
    </citation>
    <scope>NUCLEOTIDE SEQUENCE [LARGE SCALE GENOMIC DNA]</scope>
    <source>
        <strain evidence="8">JCM 17986</strain>
    </source>
</reference>
<dbReference type="RefSeq" id="WP_345674556.1">
    <property type="nucleotide sequence ID" value="NZ_BAABHS010000004.1"/>
</dbReference>
<evidence type="ECO:0000313" key="8">
    <source>
        <dbReference type="Proteomes" id="UP001500466"/>
    </source>
</evidence>
<keyword evidence="3" id="KW-0520">NAD</keyword>
<accession>A0ABP9GWK5</accession>
<dbReference type="Gene3D" id="3.40.50.720">
    <property type="entry name" value="NAD(P)-binding Rossmann-like Domain"/>
    <property type="match status" value="2"/>
</dbReference>
<evidence type="ECO:0000256" key="2">
    <source>
        <dbReference type="ARBA" id="ARBA00023002"/>
    </source>
</evidence>
<dbReference type="CDD" id="cd12183">
    <property type="entry name" value="LDH_like_2"/>
    <property type="match status" value="1"/>
</dbReference>
<dbReference type="PANTHER" id="PTHR43026:SF1">
    <property type="entry name" value="2-HYDROXYACID DEHYDROGENASE HOMOLOG 1-RELATED"/>
    <property type="match status" value="1"/>
</dbReference>
<dbReference type="InterPro" id="IPR006139">
    <property type="entry name" value="D-isomer_2_OHA_DH_cat_dom"/>
</dbReference>
<dbReference type="InterPro" id="IPR006140">
    <property type="entry name" value="D-isomer_DH_NAD-bd"/>
</dbReference>
<feature type="domain" description="D-isomer specific 2-hydroxyacid dehydrogenase NAD-binding" evidence="6">
    <location>
        <begin position="110"/>
        <end position="296"/>
    </location>
</feature>
<evidence type="ECO:0000259" key="5">
    <source>
        <dbReference type="Pfam" id="PF00389"/>
    </source>
</evidence>
<evidence type="ECO:0000259" key="6">
    <source>
        <dbReference type="Pfam" id="PF02826"/>
    </source>
</evidence>
<comment type="similarity">
    <text evidence="1 4">Belongs to the D-isomer specific 2-hydroxyacid dehydrogenase family.</text>
</comment>
<keyword evidence="8" id="KW-1185">Reference proteome</keyword>
<dbReference type="Pfam" id="PF02826">
    <property type="entry name" value="2-Hacid_dh_C"/>
    <property type="match status" value="1"/>
</dbReference>
<dbReference type="InterPro" id="IPR029752">
    <property type="entry name" value="D-isomer_DH_CS1"/>
</dbReference>
<sequence length="331" mass="36415">MEILAYGVASYERPLLAKAFDGRHDLRCLDVDLDADTAVLADGYEIVSTNVNSRVDADVLRRIADGGTKLVTQRSTGFNNIDLDAAARRGITVMRVARYSPHSVAEFAWALAQAVNRRIPRAVIRTRDFDFRLDGLLGRDMHGKTVGVVGTGKIGEVFTRIAHGHGCRLVGWDIAENPACRALGMEYVDLPDLLAQSDVVSLHVPLTPDTHHLVDGAALDLMREEALLVNTSRGGLIDSFALVAALRRGLLGGVALDVYEEEEHFFYRDLSDRVVTDDVLARLMTYPNVLVTSHQAFFTREAVDQILGTTVRNVDDYLAGKTTENTLTEPR</sequence>
<gene>
    <name evidence="7" type="ORF">GCM10023205_15600</name>
</gene>
<protein>
    <submittedName>
        <fullName evidence="7">2-hydroxyacid dehydrogenase</fullName>
    </submittedName>
</protein>
<proteinExistence type="inferred from homology"/>
<evidence type="ECO:0000256" key="3">
    <source>
        <dbReference type="ARBA" id="ARBA00023027"/>
    </source>
</evidence>
<dbReference type="Pfam" id="PF00389">
    <property type="entry name" value="2-Hacid_dh"/>
    <property type="match status" value="1"/>
</dbReference>
<comment type="caution">
    <text evidence="7">The sequence shown here is derived from an EMBL/GenBank/DDBJ whole genome shotgun (WGS) entry which is preliminary data.</text>
</comment>
<organism evidence="7 8">
    <name type="scientific">Yinghuangia aomiensis</name>
    <dbReference type="NCBI Taxonomy" id="676205"/>
    <lineage>
        <taxon>Bacteria</taxon>
        <taxon>Bacillati</taxon>
        <taxon>Actinomycetota</taxon>
        <taxon>Actinomycetes</taxon>
        <taxon>Kitasatosporales</taxon>
        <taxon>Streptomycetaceae</taxon>
        <taxon>Yinghuangia</taxon>
    </lineage>
</organism>
<feature type="domain" description="D-isomer specific 2-hydroxyacid dehydrogenase catalytic" evidence="5">
    <location>
        <begin position="8"/>
        <end position="326"/>
    </location>
</feature>
<dbReference type="SUPFAM" id="SSF52283">
    <property type="entry name" value="Formate/glycerate dehydrogenase catalytic domain-like"/>
    <property type="match status" value="1"/>
</dbReference>
<dbReference type="InterPro" id="IPR036291">
    <property type="entry name" value="NAD(P)-bd_dom_sf"/>
</dbReference>
<dbReference type="InterPro" id="IPR029753">
    <property type="entry name" value="D-isomer_DH_CS"/>
</dbReference>
<dbReference type="Proteomes" id="UP001500466">
    <property type="component" value="Unassembled WGS sequence"/>
</dbReference>
<dbReference type="PROSITE" id="PS00065">
    <property type="entry name" value="D_2_HYDROXYACID_DH_1"/>
    <property type="match status" value="1"/>
</dbReference>